<evidence type="ECO:0000256" key="1">
    <source>
        <dbReference type="SAM" id="MobiDB-lite"/>
    </source>
</evidence>
<dbReference type="Gene3D" id="3.40.50.300">
    <property type="entry name" value="P-loop containing nucleotide triphosphate hydrolases"/>
    <property type="match status" value="1"/>
</dbReference>
<dbReference type="EMBL" id="KQ971321">
    <property type="protein sequence ID" value="EFA00627.1"/>
    <property type="molecule type" value="Genomic_DNA"/>
</dbReference>
<proteinExistence type="predicted"/>
<feature type="compositionally biased region" description="Basic residues" evidence="1">
    <location>
        <begin position="10"/>
        <end position="19"/>
    </location>
</feature>
<dbReference type="InterPro" id="IPR027417">
    <property type="entry name" value="P-loop_NTPase"/>
</dbReference>
<dbReference type="PhylomeDB" id="D6WH36"/>
<dbReference type="HOGENOM" id="CLU_998630_0_0_1"/>
<keyword evidence="3" id="KW-1185">Reference proteome</keyword>
<gene>
    <name evidence="2" type="primary">AUGUSTUS-3.0.2_03503</name>
    <name evidence="2" type="ORF">TcasGA2_TC003503</name>
</gene>
<dbReference type="AlphaFoldDB" id="D6WH36"/>
<dbReference type="Proteomes" id="UP000007266">
    <property type="component" value="Linkage group 3"/>
</dbReference>
<name>D6WH36_TRICA</name>
<dbReference type="SUPFAM" id="SSF52540">
    <property type="entry name" value="P-loop containing nucleoside triphosphate hydrolases"/>
    <property type="match status" value="1"/>
</dbReference>
<evidence type="ECO:0000313" key="3">
    <source>
        <dbReference type="Proteomes" id="UP000007266"/>
    </source>
</evidence>
<dbReference type="KEGG" id="tca:103312340"/>
<reference evidence="2 3" key="2">
    <citation type="journal article" date="2010" name="Nucleic Acids Res.">
        <title>BeetleBase in 2010: revisions to provide comprehensive genomic information for Tribolium castaneum.</title>
        <authorList>
            <person name="Kim H.S."/>
            <person name="Murphy T."/>
            <person name="Xia J."/>
            <person name="Caragea D."/>
            <person name="Park Y."/>
            <person name="Beeman R.W."/>
            <person name="Lorenzen M.D."/>
            <person name="Butcher S."/>
            <person name="Manak J.R."/>
            <person name="Brown S.J."/>
        </authorList>
    </citation>
    <scope>GENOME REANNOTATION</scope>
    <source>
        <strain evidence="2 3">Georgia GA2</strain>
    </source>
</reference>
<dbReference type="OrthoDB" id="8191652at2759"/>
<organism evidence="2 3">
    <name type="scientific">Tribolium castaneum</name>
    <name type="common">Red flour beetle</name>
    <dbReference type="NCBI Taxonomy" id="7070"/>
    <lineage>
        <taxon>Eukaryota</taxon>
        <taxon>Metazoa</taxon>
        <taxon>Ecdysozoa</taxon>
        <taxon>Arthropoda</taxon>
        <taxon>Hexapoda</taxon>
        <taxon>Insecta</taxon>
        <taxon>Pterygota</taxon>
        <taxon>Neoptera</taxon>
        <taxon>Endopterygota</taxon>
        <taxon>Coleoptera</taxon>
        <taxon>Polyphaga</taxon>
        <taxon>Cucujiformia</taxon>
        <taxon>Tenebrionidae</taxon>
        <taxon>Tenebrionidae incertae sedis</taxon>
        <taxon>Tribolium</taxon>
    </lineage>
</organism>
<reference evidence="2 3" key="1">
    <citation type="journal article" date="2008" name="Nature">
        <title>The genome of the model beetle and pest Tribolium castaneum.</title>
        <authorList>
            <consortium name="Tribolium Genome Sequencing Consortium"/>
            <person name="Richards S."/>
            <person name="Gibbs R.A."/>
            <person name="Weinstock G.M."/>
            <person name="Brown S.J."/>
            <person name="Denell R."/>
            <person name="Beeman R.W."/>
            <person name="Gibbs R."/>
            <person name="Beeman R.W."/>
            <person name="Brown S.J."/>
            <person name="Bucher G."/>
            <person name="Friedrich M."/>
            <person name="Grimmelikhuijzen C.J."/>
            <person name="Klingler M."/>
            <person name="Lorenzen M."/>
            <person name="Richards S."/>
            <person name="Roth S."/>
            <person name="Schroder R."/>
            <person name="Tautz D."/>
            <person name="Zdobnov E.M."/>
            <person name="Muzny D."/>
            <person name="Gibbs R.A."/>
            <person name="Weinstock G.M."/>
            <person name="Attaway T."/>
            <person name="Bell S."/>
            <person name="Buhay C.J."/>
            <person name="Chandrabose M.N."/>
            <person name="Chavez D."/>
            <person name="Clerk-Blankenburg K.P."/>
            <person name="Cree A."/>
            <person name="Dao M."/>
            <person name="Davis C."/>
            <person name="Chacko J."/>
            <person name="Dinh H."/>
            <person name="Dugan-Rocha S."/>
            <person name="Fowler G."/>
            <person name="Garner T.T."/>
            <person name="Garnes J."/>
            <person name="Gnirke A."/>
            <person name="Hawes A."/>
            <person name="Hernandez J."/>
            <person name="Hines S."/>
            <person name="Holder M."/>
            <person name="Hume J."/>
            <person name="Jhangiani S.N."/>
            <person name="Joshi V."/>
            <person name="Khan Z.M."/>
            <person name="Jackson L."/>
            <person name="Kovar C."/>
            <person name="Kowis A."/>
            <person name="Lee S."/>
            <person name="Lewis L.R."/>
            <person name="Margolis J."/>
            <person name="Morgan M."/>
            <person name="Nazareth L.V."/>
            <person name="Nguyen N."/>
            <person name="Okwuonu G."/>
            <person name="Parker D."/>
            <person name="Richards S."/>
            <person name="Ruiz S.J."/>
            <person name="Santibanez J."/>
            <person name="Savard J."/>
            <person name="Scherer S.E."/>
            <person name="Schneider B."/>
            <person name="Sodergren E."/>
            <person name="Tautz D."/>
            <person name="Vattahil S."/>
            <person name="Villasana D."/>
            <person name="White C.S."/>
            <person name="Wright R."/>
            <person name="Park Y."/>
            <person name="Beeman R.W."/>
            <person name="Lord J."/>
            <person name="Oppert B."/>
            <person name="Lorenzen M."/>
            <person name="Brown S."/>
            <person name="Wang L."/>
            <person name="Savard J."/>
            <person name="Tautz D."/>
            <person name="Richards S."/>
            <person name="Weinstock G."/>
            <person name="Gibbs R.A."/>
            <person name="Liu Y."/>
            <person name="Worley K."/>
            <person name="Weinstock G."/>
            <person name="Elsik C.G."/>
            <person name="Reese J.T."/>
            <person name="Elhaik E."/>
            <person name="Landan G."/>
            <person name="Graur D."/>
            <person name="Arensburger P."/>
            <person name="Atkinson P."/>
            <person name="Beeman R.W."/>
            <person name="Beidler J."/>
            <person name="Brown S.J."/>
            <person name="Demuth J.P."/>
            <person name="Drury D.W."/>
            <person name="Du Y.Z."/>
            <person name="Fujiwara H."/>
            <person name="Lorenzen M."/>
            <person name="Maselli V."/>
            <person name="Osanai M."/>
            <person name="Park Y."/>
            <person name="Robertson H.M."/>
            <person name="Tu Z."/>
            <person name="Wang J.J."/>
            <person name="Wang S."/>
            <person name="Richards S."/>
            <person name="Song H."/>
            <person name="Zhang L."/>
            <person name="Sodergren E."/>
            <person name="Werner D."/>
            <person name="Stanke M."/>
            <person name="Morgenstern B."/>
            <person name="Solovyev V."/>
            <person name="Kosarev P."/>
            <person name="Brown G."/>
            <person name="Chen H.C."/>
            <person name="Ermolaeva O."/>
            <person name="Hlavina W."/>
            <person name="Kapustin Y."/>
            <person name="Kiryutin B."/>
            <person name="Kitts P."/>
            <person name="Maglott D."/>
            <person name="Pruitt K."/>
            <person name="Sapojnikov V."/>
            <person name="Souvorov A."/>
            <person name="Mackey A.J."/>
            <person name="Waterhouse R.M."/>
            <person name="Wyder S."/>
            <person name="Zdobnov E.M."/>
            <person name="Zdobnov E.M."/>
            <person name="Wyder S."/>
            <person name="Kriventseva E.V."/>
            <person name="Kadowaki T."/>
            <person name="Bork P."/>
            <person name="Aranda M."/>
            <person name="Bao R."/>
            <person name="Beermann A."/>
            <person name="Berns N."/>
            <person name="Bolognesi R."/>
            <person name="Bonneton F."/>
            <person name="Bopp D."/>
            <person name="Brown S.J."/>
            <person name="Bucher G."/>
            <person name="Butts T."/>
            <person name="Chaumot A."/>
            <person name="Denell R.E."/>
            <person name="Ferrier D.E."/>
            <person name="Friedrich M."/>
            <person name="Gordon C.M."/>
            <person name="Jindra M."/>
            <person name="Klingler M."/>
            <person name="Lan Q."/>
            <person name="Lattorff H.M."/>
            <person name="Laudet V."/>
            <person name="von Levetsow C."/>
            <person name="Liu Z."/>
            <person name="Lutz R."/>
            <person name="Lynch J.A."/>
            <person name="da Fonseca R.N."/>
            <person name="Posnien N."/>
            <person name="Reuter R."/>
            <person name="Roth S."/>
            <person name="Savard J."/>
            <person name="Schinko J.B."/>
            <person name="Schmitt C."/>
            <person name="Schoppmeier M."/>
            <person name="Schroder R."/>
            <person name="Shippy T.D."/>
            <person name="Simonnet F."/>
            <person name="Marques-Souza H."/>
            <person name="Tautz D."/>
            <person name="Tomoyasu Y."/>
            <person name="Trauner J."/>
            <person name="Van der Zee M."/>
            <person name="Vervoort M."/>
            <person name="Wittkopp N."/>
            <person name="Wimmer E.A."/>
            <person name="Yang X."/>
            <person name="Jones A.K."/>
            <person name="Sattelle D.B."/>
            <person name="Ebert P.R."/>
            <person name="Nelson D."/>
            <person name="Scott J.G."/>
            <person name="Beeman R.W."/>
            <person name="Muthukrishnan S."/>
            <person name="Kramer K.J."/>
            <person name="Arakane Y."/>
            <person name="Beeman R.W."/>
            <person name="Zhu Q."/>
            <person name="Hogenkamp D."/>
            <person name="Dixit R."/>
            <person name="Oppert B."/>
            <person name="Jiang H."/>
            <person name="Zou Z."/>
            <person name="Marshall J."/>
            <person name="Elpidina E."/>
            <person name="Vinokurov K."/>
            <person name="Oppert C."/>
            <person name="Zou Z."/>
            <person name="Evans J."/>
            <person name="Lu Z."/>
            <person name="Zhao P."/>
            <person name="Sumathipala N."/>
            <person name="Altincicek B."/>
            <person name="Vilcinskas A."/>
            <person name="Williams M."/>
            <person name="Hultmark D."/>
            <person name="Hetru C."/>
            <person name="Jiang H."/>
            <person name="Grimmelikhuijzen C.J."/>
            <person name="Hauser F."/>
            <person name="Cazzamali G."/>
            <person name="Williamson M."/>
            <person name="Park Y."/>
            <person name="Li B."/>
            <person name="Tanaka Y."/>
            <person name="Predel R."/>
            <person name="Neupert S."/>
            <person name="Schachtner J."/>
            <person name="Verleyen P."/>
            <person name="Raible F."/>
            <person name="Bork P."/>
            <person name="Friedrich M."/>
            <person name="Walden K.K."/>
            <person name="Robertson H.M."/>
            <person name="Angeli S."/>
            <person name="Foret S."/>
            <person name="Bucher G."/>
            <person name="Schuetz S."/>
            <person name="Maleszka R."/>
            <person name="Wimmer E.A."/>
            <person name="Beeman R.W."/>
            <person name="Lorenzen M."/>
            <person name="Tomoyasu Y."/>
            <person name="Miller S.C."/>
            <person name="Grossmann D."/>
            <person name="Bucher G."/>
        </authorList>
    </citation>
    <scope>NUCLEOTIDE SEQUENCE [LARGE SCALE GENOMIC DNA]</scope>
    <source>
        <strain evidence="2 3">Georgia GA2</strain>
    </source>
</reference>
<feature type="region of interest" description="Disordered" evidence="1">
    <location>
        <begin position="1"/>
        <end position="30"/>
    </location>
</feature>
<dbReference type="InParanoid" id="D6WH36"/>
<evidence type="ECO:0000313" key="2">
    <source>
        <dbReference type="EMBL" id="EFA00627.1"/>
    </source>
</evidence>
<protein>
    <recommendedName>
        <fullName evidence="4">Torsin-like protein</fullName>
    </recommendedName>
</protein>
<evidence type="ECO:0008006" key="4">
    <source>
        <dbReference type="Google" id="ProtNLM"/>
    </source>
</evidence>
<sequence length="279" mass="31709">MKNRSDGKAPVKKPGSRRAPRAESQDETSLGSAAIRHSGYISTFILLISTLLIYDLIVSTSENVDFEALKADLRTSVYNQSDSVRVITERLDQIQKQDHAVDVICFIGSTGVGKTFTANILKKHFSPFTYELRTPLRNEEIFSTIKRNYFKHNLLIIDDLTLEDVDNLVLFVKSVPQDVRVLVVCIFNIQETDSLLNHRISYDHVDKIVDKLNLAEISYTAAKFHEFTEDQVRGWVLKQLEIKGVDKQFHSKIVQTVVGNQNVRYNGLKGLNSKILLEL</sequence>
<accession>D6WH36</accession>